<name>A0ACB7J834_PLECO</name>
<proteinExistence type="predicted"/>
<keyword evidence="2" id="KW-1185">Reference proteome</keyword>
<gene>
    <name evidence="1" type="ORF">CCMSSC00406_0006108</name>
</gene>
<evidence type="ECO:0000313" key="1">
    <source>
        <dbReference type="EMBL" id="KAG9226667.1"/>
    </source>
</evidence>
<dbReference type="EMBL" id="WQMT02000002">
    <property type="protein sequence ID" value="KAG9226667.1"/>
    <property type="molecule type" value="Genomic_DNA"/>
</dbReference>
<dbReference type="Proteomes" id="UP000824881">
    <property type="component" value="Unassembled WGS sequence"/>
</dbReference>
<comment type="caution">
    <text evidence="1">The sequence shown here is derived from an EMBL/GenBank/DDBJ whole genome shotgun (WGS) entry which is preliminary data.</text>
</comment>
<accession>A0ACB7J834</accession>
<sequence length="734" mass="78446">MFGAFGNTANNATPAAGTSLFGATPNAQPQQQTGSLFGNTQNQQQPSLFGATNTGNAPNLFVNTQAQPGGGLFGQNNAQTQNQGSGGGGLFGGQQAQQQQQQPGTNLFGSTNTNQPQQQQGTNLFGAPAQQTQPAAPGGLFGSKPAGSLFGQGGLSINTNTSQGNNTNSNSLFGSVGQSTQQQQQQQQQPAANNIFGQPQQQGGQTSFGSNLGQSTIGNSTNSLFGGSNLGSSTLGNLGQSNLGASSLLSRAPSSTQQNQPDSAQAQFAKLTGQIEAIANAWNSSSRECRFQHYFYNFVDPNQVSLYGRPPNSANEALWQQAVRENPDPSCHVPVLAVGFDDLRQRVEAQAQKASEQQEQLKKLKTGLSNLTQRHSLSNSSRLLRAASSQTQIMHRLLTLIQHLHLLIPSLRSSAIRPEEEELRGKLEEIEEELKRGRGKGKINELWALVGAINAAKERATGGGSNGSGEWVVVDEEGLSQIAGVLSEQQAGLIHLTKILQKAIKDLNVIMGRGSSAADEVYEVDRDELWSSTSTLRAKTTSYGPVRYVDYSDIRTVPTKYTSLVSPILLMPPSDSGLSEFDKHRLSMHAFKAKEKAYHRHSNFSVGAALLCTDGQVITGCSVDNAAYGVSTCAEQVAIVKAVSEGRRSFVGLAIVSDLFVPITPCGVCRQVLAEFCDPGMPVLLLANRSLNPDNNSRGMKEVTIGYLLPFDTEHTQAWERRRIPDVPNDLHSP</sequence>
<protein>
    <submittedName>
        <fullName evidence="1">Uncharacterized protein</fullName>
    </submittedName>
</protein>
<organism evidence="1 2">
    <name type="scientific">Pleurotus cornucopiae</name>
    <name type="common">Cornucopia mushroom</name>
    <dbReference type="NCBI Taxonomy" id="5321"/>
    <lineage>
        <taxon>Eukaryota</taxon>
        <taxon>Fungi</taxon>
        <taxon>Dikarya</taxon>
        <taxon>Basidiomycota</taxon>
        <taxon>Agaricomycotina</taxon>
        <taxon>Agaricomycetes</taxon>
        <taxon>Agaricomycetidae</taxon>
        <taxon>Agaricales</taxon>
        <taxon>Pleurotineae</taxon>
        <taxon>Pleurotaceae</taxon>
        <taxon>Pleurotus</taxon>
    </lineage>
</organism>
<reference evidence="1 2" key="1">
    <citation type="journal article" date="2021" name="Appl. Environ. Microbiol.">
        <title>Genetic linkage and physical mapping for an oyster mushroom Pleurotus cornucopiae and QTL analysis for the trait cap color.</title>
        <authorList>
            <person name="Zhang Y."/>
            <person name="Gao W."/>
            <person name="Sonnenberg A."/>
            <person name="Chen Q."/>
            <person name="Zhang J."/>
            <person name="Huang C."/>
        </authorList>
    </citation>
    <scope>NUCLEOTIDE SEQUENCE [LARGE SCALE GENOMIC DNA]</scope>
    <source>
        <strain evidence="1">CCMSSC00406</strain>
    </source>
</reference>
<evidence type="ECO:0000313" key="2">
    <source>
        <dbReference type="Proteomes" id="UP000824881"/>
    </source>
</evidence>